<comment type="caution">
    <text evidence="1">The sequence shown here is derived from an EMBL/GenBank/DDBJ whole genome shotgun (WGS) entry which is preliminary data.</text>
</comment>
<evidence type="ECO:0000313" key="2">
    <source>
        <dbReference type="Proteomes" id="UP000265703"/>
    </source>
</evidence>
<dbReference type="EMBL" id="QKYT01000166">
    <property type="protein sequence ID" value="RIA90950.1"/>
    <property type="molecule type" value="Genomic_DNA"/>
</dbReference>
<organism evidence="1 2">
    <name type="scientific">Glomus cerebriforme</name>
    <dbReference type="NCBI Taxonomy" id="658196"/>
    <lineage>
        <taxon>Eukaryota</taxon>
        <taxon>Fungi</taxon>
        <taxon>Fungi incertae sedis</taxon>
        <taxon>Mucoromycota</taxon>
        <taxon>Glomeromycotina</taxon>
        <taxon>Glomeromycetes</taxon>
        <taxon>Glomerales</taxon>
        <taxon>Glomeraceae</taxon>
        <taxon>Glomus</taxon>
    </lineage>
</organism>
<protein>
    <submittedName>
        <fullName evidence="1">Uncharacterized protein</fullName>
    </submittedName>
</protein>
<reference evidence="1 2" key="1">
    <citation type="submission" date="2018-06" db="EMBL/GenBank/DDBJ databases">
        <title>Comparative genomics reveals the genomic features of Rhizophagus irregularis, R. cerebriforme, R. diaphanum and Gigaspora rosea, and their symbiotic lifestyle signature.</title>
        <authorList>
            <person name="Morin E."/>
            <person name="San Clemente H."/>
            <person name="Chen E.C.H."/>
            <person name="De La Providencia I."/>
            <person name="Hainaut M."/>
            <person name="Kuo A."/>
            <person name="Kohler A."/>
            <person name="Murat C."/>
            <person name="Tang N."/>
            <person name="Roy S."/>
            <person name="Loubradou J."/>
            <person name="Henrissat B."/>
            <person name="Grigoriev I.V."/>
            <person name="Corradi N."/>
            <person name="Roux C."/>
            <person name="Martin F.M."/>
        </authorList>
    </citation>
    <scope>NUCLEOTIDE SEQUENCE [LARGE SCALE GENOMIC DNA]</scope>
    <source>
        <strain evidence="1 2">DAOM 227022</strain>
    </source>
</reference>
<keyword evidence="2" id="KW-1185">Reference proteome</keyword>
<proteinExistence type="predicted"/>
<gene>
    <name evidence="1" type="ORF">C1645_737492</name>
</gene>
<dbReference type="AlphaFoldDB" id="A0A397SXL8"/>
<dbReference type="Proteomes" id="UP000265703">
    <property type="component" value="Unassembled WGS sequence"/>
</dbReference>
<evidence type="ECO:0000313" key="1">
    <source>
        <dbReference type="EMBL" id="RIA90950.1"/>
    </source>
</evidence>
<sequence length="147" mass="17240">MYRILVNWLAKLHGLEITGQWHLEQVGDDGSFHYLYCDLTIKKPNNPCPEAILKLVATGSIPKLIKHFDRAIKYADQLRPKEVWIVHFSRKDSVVFDPYWPCEKLQDKGLNVIHFWHDESFENVRMSARFRDGTGQFCEIIDEVILP</sequence>
<dbReference type="OrthoDB" id="2434387at2759"/>
<accession>A0A397SXL8</accession>
<name>A0A397SXL8_9GLOM</name>